<evidence type="ECO:0000313" key="2">
    <source>
        <dbReference type="EMBL" id="MFC5395128.1"/>
    </source>
</evidence>
<proteinExistence type="predicted"/>
<keyword evidence="1" id="KW-0472">Membrane</keyword>
<comment type="caution">
    <text evidence="2">The sequence shown here is derived from an EMBL/GenBank/DDBJ whole genome shotgun (WGS) entry which is preliminary data.</text>
</comment>
<keyword evidence="1" id="KW-1133">Transmembrane helix</keyword>
<dbReference type="Proteomes" id="UP001596104">
    <property type="component" value="Unassembled WGS sequence"/>
</dbReference>
<keyword evidence="3" id="KW-1185">Reference proteome</keyword>
<feature type="transmembrane region" description="Helical" evidence="1">
    <location>
        <begin position="110"/>
        <end position="132"/>
    </location>
</feature>
<name>A0ABW0HFJ2_9HYPH</name>
<dbReference type="EMBL" id="JBHSLV010000037">
    <property type="protein sequence ID" value="MFC5395128.1"/>
    <property type="molecule type" value="Genomic_DNA"/>
</dbReference>
<evidence type="ECO:0000256" key="1">
    <source>
        <dbReference type="SAM" id="Phobius"/>
    </source>
</evidence>
<organism evidence="2 3">
    <name type="scientific">Bosea vestrisii</name>
    <dbReference type="NCBI Taxonomy" id="151416"/>
    <lineage>
        <taxon>Bacteria</taxon>
        <taxon>Pseudomonadati</taxon>
        <taxon>Pseudomonadota</taxon>
        <taxon>Alphaproteobacteria</taxon>
        <taxon>Hyphomicrobiales</taxon>
        <taxon>Boseaceae</taxon>
        <taxon>Bosea</taxon>
    </lineage>
</organism>
<dbReference type="RefSeq" id="WP_377010893.1">
    <property type="nucleotide sequence ID" value="NZ_JBHSLV010000037.1"/>
</dbReference>
<keyword evidence="1" id="KW-0812">Transmembrane</keyword>
<feature type="transmembrane region" description="Helical" evidence="1">
    <location>
        <begin position="20"/>
        <end position="41"/>
    </location>
</feature>
<sequence>MGRLLAHLAETVKAALRRELVIYGLWSAGGLLVLFAAGYALDALYTFLMFRWGGVAASLAVAAGLLLSAVAAVLAGYLISRTPSEPIIDRLQDSLERSPTAKRLDRSKKLMAPTIGGVFAGAVAAMATLFMLRRAPPSRDNLPDAGTKPGAYSDRRR</sequence>
<accession>A0ABW0HFJ2</accession>
<gene>
    <name evidence="2" type="ORF">ACFPPC_21045</name>
</gene>
<feature type="transmembrane region" description="Helical" evidence="1">
    <location>
        <begin position="53"/>
        <end position="80"/>
    </location>
</feature>
<reference evidence="3" key="1">
    <citation type="journal article" date="2019" name="Int. J. Syst. Evol. Microbiol.">
        <title>The Global Catalogue of Microorganisms (GCM) 10K type strain sequencing project: providing services to taxonomists for standard genome sequencing and annotation.</title>
        <authorList>
            <consortium name="The Broad Institute Genomics Platform"/>
            <consortium name="The Broad Institute Genome Sequencing Center for Infectious Disease"/>
            <person name="Wu L."/>
            <person name="Ma J."/>
        </authorList>
    </citation>
    <scope>NUCLEOTIDE SEQUENCE [LARGE SCALE GENOMIC DNA]</scope>
    <source>
        <strain evidence="3">CGMCC 1.16326</strain>
    </source>
</reference>
<protein>
    <recommendedName>
        <fullName evidence="4">Superfamily III holin-X</fullName>
    </recommendedName>
</protein>
<evidence type="ECO:0000313" key="3">
    <source>
        <dbReference type="Proteomes" id="UP001596104"/>
    </source>
</evidence>
<evidence type="ECO:0008006" key="4">
    <source>
        <dbReference type="Google" id="ProtNLM"/>
    </source>
</evidence>